<accession>A0A2J7Q692</accession>
<organism evidence="1 2">
    <name type="scientific">Cryptotermes secundus</name>
    <dbReference type="NCBI Taxonomy" id="105785"/>
    <lineage>
        <taxon>Eukaryota</taxon>
        <taxon>Metazoa</taxon>
        <taxon>Ecdysozoa</taxon>
        <taxon>Arthropoda</taxon>
        <taxon>Hexapoda</taxon>
        <taxon>Insecta</taxon>
        <taxon>Pterygota</taxon>
        <taxon>Neoptera</taxon>
        <taxon>Polyneoptera</taxon>
        <taxon>Dictyoptera</taxon>
        <taxon>Blattodea</taxon>
        <taxon>Blattoidea</taxon>
        <taxon>Termitoidae</taxon>
        <taxon>Kalotermitidae</taxon>
        <taxon>Cryptotermitinae</taxon>
        <taxon>Cryptotermes</taxon>
    </lineage>
</organism>
<comment type="caution">
    <text evidence="1">The sequence shown here is derived from an EMBL/GenBank/DDBJ whole genome shotgun (WGS) entry which is preliminary data.</text>
</comment>
<dbReference type="Proteomes" id="UP000235965">
    <property type="component" value="Unassembled WGS sequence"/>
</dbReference>
<dbReference type="AlphaFoldDB" id="A0A2J7Q692"/>
<dbReference type="EMBL" id="NEVH01017535">
    <property type="protein sequence ID" value="PNF24098.1"/>
    <property type="molecule type" value="Genomic_DNA"/>
</dbReference>
<dbReference type="InParanoid" id="A0A2J7Q692"/>
<evidence type="ECO:0000313" key="2">
    <source>
        <dbReference type="Proteomes" id="UP000235965"/>
    </source>
</evidence>
<gene>
    <name evidence="1" type="ORF">B7P43_G04299</name>
</gene>
<protein>
    <submittedName>
        <fullName evidence="1">Uncharacterized protein</fullName>
    </submittedName>
</protein>
<proteinExistence type="predicted"/>
<evidence type="ECO:0000313" key="1">
    <source>
        <dbReference type="EMBL" id="PNF24098.1"/>
    </source>
</evidence>
<name>A0A2J7Q692_9NEOP</name>
<keyword evidence="2" id="KW-1185">Reference proteome</keyword>
<sequence>MKSLTESLLCDEAYNFPQFLFLSRSRLTRRSWCRVQQQLRTGYLGGRSKEYRDYILNKVTVAFCRAFRMFYELHWYVQPRTRL</sequence>
<reference evidence="1 2" key="1">
    <citation type="submission" date="2017-12" db="EMBL/GenBank/DDBJ databases">
        <title>Hemimetabolous genomes reveal molecular basis of termite eusociality.</title>
        <authorList>
            <person name="Harrison M.C."/>
            <person name="Jongepier E."/>
            <person name="Robertson H.M."/>
            <person name="Arning N."/>
            <person name="Bitard-Feildel T."/>
            <person name="Chao H."/>
            <person name="Childers C.P."/>
            <person name="Dinh H."/>
            <person name="Doddapaneni H."/>
            <person name="Dugan S."/>
            <person name="Gowin J."/>
            <person name="Greiner C."/>
            <person name="Han Y."/>
            <person name="Hu H."/>
            <person name="Hughes D.S.T."/>
            <person name="Huylmans A.-K."/>
            <person name="Kemena C."/>
            <person name="Kremer L.P.M."/>
            <person name="Lee S.L."/>
            <person name="Lopez-Ezquerra A."/>
            <person name="Mallet L."/>
            <person name="Monroy-Kuhn J.M."/>
            <person name="Moser A."/>
            <person name="Murali S.C."/>
            <person name="Muzny D.M."/>
            <person name="Otani S."/>
            <person name="Piulachs M.-D."/>
            <person name="Poelchau M."/>
            <person name="Qu J."/>
            <person name="Schaub F."/>
            <person name="Wada-Katsumata A."/>
            <person name="Worley K.C."/>
            <person name="Xie Q."/>
            <person name="Ylla G."/>
            <person name="Poulsen M."/>
            <person name="Gibbs R.A."/>
            <person name="Schal C."/>
            <person name="Richards S."/>
            <person name="Belles X."/>
            <person name="Korb J."/>
            <person name="Bornberg-Bauer E."/>
        </authorList>
    </citation>
    <scope>NUCLEOTIDE SEQUENCE [LARGE SCALE GENOMIC DNA]</scope>
    <source>
        <tissue evidence="1">Whole body</tissue>
    </source>
</reference>